<comment type="caution">
    <text evidence="3">The sequence shown here is derived from an EMBL/GenBank/DDBJ whole genome shotgun (WGS) entry which is preliminary data.</text>
</comment>
<feature type="active site" evidence="2">
    <location>
        <position position="169"/>
    </location>
</feature>
<dbReference type="GO" id="GO:0006412">
    <property type="term" value="P:translation"/>
    <property type="evidence" value="ECO:0007669"/>
    <property type="project" value="UniProtKB-UniRule"/>
</dbReference>
<organism evidence="3 4">
    <name type="scientific">Candidatus Daviesbacteria bacterium RIFCSPHIGHO2_02_FULL_43_12</name>
    <dbReference type="NCBI Taxonomy" id="1797776"/>
    <lineage>
        <taxon>Bacteria</taxon>
        <taxon>Candidatus Daviesiibacteriota</taxon>
    </lineage>
</organism>
<evidence type="ECO:0000256" key="2">
    <source>
        <dbReference type="HAMAP-Rule" id="MF_00163"/>
    </source>
</evidence>
<dbReference type="AlphaFoldDB" id="A0A1F5KGI1"/>
<dbReference type="EMBL" id="MFDD01000014">
    <property type="protein sequence ID" value="OGE40037.1"/>
    <property type="molecule type" value="Genomic_DNA"/>
</dbReference>
<dbReference type="GO" id="GO:0042586">
    <property type="term" value="F:peptide deformylase activity"/>
    <property type="evidence" value="ECO:0007669"/>
    <property type="project" value="UniProtKB-UniRule"/>
</dbReference>
<evidence type="ECO:0000313" key="4">
    <source>
        <dbReference type="Proteomes" id="UP000177328"/>
    </source>
</evidence>
<dbReference type="InterPro" id="IPR023635">
    <property type="entry name" value="Peptide_deformylase"/>
</dbReference>
<keyword evidence="2" id="KW-0479">Metal-binding</keyword>
<keyword evidence="2" id="KW-0378">Hydrolase</keyword>
<proteinExistence type="inferred from homology"/>
<evidence type="ECO:0000256" key="1">
    <source>
        <dbReference type="ARBA" id="ARBA00010759"/>
    </source>
</evidence>
<keyword evidence="2" id="KW-0648">Protein biosynthesis</keyword>
<dbReference type="Proteomes" id="UP000177328">
    <property type="component" value="Unassembled WGS sequence"/>
</dbReference>
<gene>
    <name evidence="2" type="primary">def</name>
    <name evidence="3" type="ORF">A3D25_04515</name>
</gene>
<dbReference type="EC" id="3.5.1.88" evidence="2"/>
<sequence>MRKNNPPPFRAFKKFRLKQALQFSSFIYQLGESSLLRQKSTPVNLIALKTVSQQKKIEHLKNYLLRYREITGQGRGITGVQVGILERISVVFTPENELLVIINPVITKTANKKYKYPEMCMSAWPIIAPVIRPAWIEFEYFDENGQQKIWNEKSDTERGRMLNRVFQHEFDHLEGVLNIDYCKGEDLILESDPDFYKTATFQEV</sequence>
<feature type="binding site" evidence="2">
    <location>
        <position position="168"/>
    </location>
    <ligand>
        <name>Fe cation</name>
        <dbReference type="ChEBI" id="CHEBI:24875"/>
    </ligand>
</feature>
<feature type="binding site" evidence="2">
    <location>
        <position position="120"/>
    </location>
    <ligand>
        <name>Fe cation</name>
        <dbReference type="ChEBI" id="CHEBI:24875"/>
    </ligand>
</feature>
<dbReference type="SUPFAM" id="SSF56420">
    <property type="entry name" value="Peptide deformylase"/>
    <property type="match status" value="1"/>
</dbReference>
<dbReference type="Gene3D" id="3.90.45.10">
    <property type="entry name" value="Peptide deformylase"/>
    <property type="match status" value="1"/>
</dbReference>
<dbReference type="InterPro" id="IPR036821">
    <property type="entry name" value="Peptide_deformylase_sf"/>
</dbReference>
<dbReference type="Pfam" id="PF01327">
    <property type="entry name" value="Pep_deformylase"/>
    <property type="match status" value="1"/>
</dbReference>
<evidence type="ECO:0000313" key="3">
    <source>
        <dbReference type="EMBL" id="OGE40037.1"/>
    </source>
</evidence>
<dbReference type="PANTHER" id="PTHR10458">
    <property type="entry name" value="PEPTIDE DEFORMYLASE"/>
    <property type="match status" value="1"/>
</dbReference>
<dbReference type="HAMAP" id="MF_00163">
    <property type="entry name" value="Pep_deformylase"/>
    <property type="match status" value="1"/>
</dbReference>
<name>A0A1F5KGI1_9BACT</name>
<accession>A0A1F5KGI1</accession>
<dbReference type="PRINTS" id="PR01576">
    <property type="entry name" value="PDEFORMYLASE"/>
</dbReference>
<dbReference type="PANTHER" id="PTHR10458:SF22">
    <property type="entry name" value="PEPTIDE DEFORMYLASE"/>
    <property type="match status" value="1"/>
</dbReference>
<comment type="cofactor">
    <cofactor evidence="2">
        <name>Fe(2+)</name>
        <dbReference type="ChEBI" id="CHEBI:29033"/>
    </cofactor>
    <text evidence="2">Binds 1 Fe(2+) ion.</text>
</comment>
<comment type="function">
    <text evidence="2">Removes the formyl group from the N-terminal Met of newly synthesized proteins. Requires at least a dipeptide for an efficient rate of reaction. N-terminal L-methionine is a prerequisite for activity but the enzyme has broad specificity at other positions.</text>
</comment>
<comment type="similarity">
    <text evidence="1 2">Belongs to the polypeptide deformylase family.</text>
</comment>
<protein>
    <recommendedName>
        <fullName evidence="2">Peptide deformylase</fullName>
        <shortName evidence="2">PDF</shortName>
        <ecNumber evidence="2">3.5.1.88</ecNumber>
    </recommendedName>
    <alternativeName>
        <fullName evidence="2">Polypeptide deformylase</fullName>
    </alternativeName>
</protein>
<reference evidence="3 4" key="1">
    <citation type="journal article" date="2016" name="Nat. Commun.">
        <title>Thousands of microbial genomes shed light on interconnected biogeochemical processes in an aquifer system.</title>
        <authorList>
            <person name="Anantharaman K."/>
            <person name="Brown C.T."/>
            <person name="Hug L.A."/>
            <person name="Sharon I."/>
            <person name="Castelle C.J."/>
            <person name="Probst A.J."/>
            <person name="Thomas B.C."/>
            <person name="Singh A."/>
            <person name="Wilkins M.J."/>
            <person name="Karaoz U."/>
            <person name="Brodie E.L."/>
            <person name="Williams K.H."/>
            <person name="Hubbard S.S."/>
            <person name="Banfield J.F."/>
        </authorList>
    </citation>
    <scope>NUCLEOTIDE SEQUENCE [LARGE SCALE GENOMIC DNA]</scope>
</reference>
<comment type="catalytic activity">
    <reaction evidence="2">
        <text>N-terminal N-formyl-L-methionyl-[peptide] + H2O = N-terminal L-methionyl-[peptide] + formate</text>
        <dbReference type="Rhea" id="RHEA:24420"/>
        <dbReference type="Rhea" id="RHEA-COMP:10639"/>
        <dbReference type="Rhea" id="RHEA-COMP:10640"/>
        <dbReference type="ChEBI" id="CHEBI:15377"/>
        <dbReference type="ChEBI" id="CHEBI:15740"/>
        <dbReference type="ChEBI" id="CHEBI:49298"/>
        <dbReference type="ChEBI" id="CHEBI:64731"/>
        <dbReference type="EC" id="3.5.1.88"/>
    </reaction>
</comment>
<dbReference type="GO" id="GO:0046872">
    <property type="term" value="F:metal ion binding"/>
    <property type="evidence" value="ECO:0007669"/>
    <property type="project" value="UniProtKB-KW"/>
</dbReference>
<feature type="binding site" evidence="2">
    <location>
        <position position="172"/>
    </location>
    <ligand>
        <name>Fe cation</name>
        <dbReference type="ChEBI" id="CHEBI:24875"/>
    </ligand>
</feature>
<keyword evidence="2" id="KW-0408">Iron</keyword>